<keyword evidence="2" id="KW-1185">Reference proteome</keyword>
<reference evidence="1" key="1">
    <citation type="submission" date="2020-08" db="EMBL/GenBank/DDBJ databases">
        <title>Multicomponent nature underlies the extraordinary mechanical properties of spider dragline silk.</title>
        <authorList>
            <person name="Kono N."/>
            <person name="Nakamura H."/>
            <person name="Mori M."/>
            <person name="Yoshida Y."/>
            <person name="Ohtoshi R."/>
            <person name="Malay A.D."/>
            <person name="Moran D.A.P."/>
            <person name="Tomita M."/>
            <person name="Numata K."/>
            <person name="Arakawa K."/>
        </authorList>
    </citation>
    <scope>NUCLEOTIDE SEQUENCE</scope>
</reference>
<dbReference type="EMBL" id="BMAW01121856">
    <property type="protein sequence ID" value="GFT96082.1"/>
    <property type="molecule type" value="Genomic_DNA"/>
</dbReference>
<dbReference type="Proteomes" id="UP000887013">
    <property type="component" value="Unassembled WGS sequence"/>
</dbReference>
<organism evidence="1 2">
    <name type="scientific">Nephila pilipes</name>
    <name type="common">Giant wood spider</name>
    <name type="synonym">Nephila maculata</name>
    <dbReference type="NCBI Taxonomy" id="299642"/>
    <lineage>
        <taxon>Eukaryota</taxon>
        <taxon>Metazoa</taxon>
        <taxon>Ecdysozoa</taxon>
        <taxon>Arthropoda</taxon>
        <taxon>Chelicerata</taxon>
        <taxon>Arachnida</taxon>
        <taxon>Araneae</taxon>
        <taxon>Araneomorphae</taxon>
        <taxon>Entelegynae</taxon>
        <taxon>Araneoidea</taxon>
        <taxon>Nephilidae</taxon>
        <taxon>Nephila</taxon>
    </lineage>
</organism>
<proteinExistence type="predicted"/>
<gene>
    <name evidence="1" type="ORF">NPIL_32321</name>
</gene>
<evidence type="ECO:0000313" key="2">
    <source>
        <dbReference type="Proteomes" id="UP000887013"/>
    </source>
</evidence>
<accession>A0A8X6U9U9</accession>
<protein>
    <submittedName>
        <fullName evidence="1">Uncharacterized protein</fullName>
    </submittedName>
</protein>
<comment type="caution">
    <text evidence="1">The sequence shown here is derived from an EMBL/GenBank/DDBJ whole genome shotgun (WGS) entry which is preliminary data.</text>
</comment>
<name>A0A8X6U9U9_NEPPI</name>
<evidence type="ECO:0000313" key="1">
    <source>
        <dbReference type="EMBL" id="GFT96082.1"/>
    </source>
</evidence>
<sequence>MLEILFQSSVMISCRRQKITSSHMRKGVNQVVSHYHKEKAKWQAIRRNVVQRKKRETAEYFEGHNGVAGMDHFASFGFLTAQPNQAFSLLTRLGLLYLAYGGFTKRKCTLPAKRMRNAAISSKAYPGRRPGIWLTARMLCYGSGIL</sequence>
<dbReference type="AlphaFoldDB" id="A0A8X6U9U9"/>